<dbReference type="EMBL" id="NHYD01001049">
    <property type="protein sequence ID" value="PPQ92363.1"/>
    <property type="molecule type" value="Genomic_DNA"/>
</dbReference>
<dbReference type="CDD" id="cd04275">
    <property type="entry name" value="ZnMc_pappalysin_like"/>
    <property type="match status" value="1"/>
</dbReference>
<dbReference type="GO" id="GO:0008237">
    <property type="term" value="F:metallopeptidase activity"/>
    <property type="evidence" value="ECO:0007669"/>
    <property type="project" value="UniProtKB-KW"/>
</dbReference>
<dbReference type="GO" id="GO:0046872">
    <property type="term" value="F:metal ion binding"/>
    <property type="evidence" value="ECO:0007669"/>
    <property type="project" value="UniProtKB-KW"/>
</dbReference>
<keyword evidence="8" id="KW-1015">Disulfide bond</keyword>
<evidence type="ECO:0000256" key="5">
    <source>
        <dbReference type="ARBA" id="ARBA00022801"/>
    </source>
</evidence>
<keyword evidence="6" id="KW-0862">Zinc</keyword>
<dbReference type="SUPFAM" id="SSF55486">
    <property type="entry name" value="Metalloproteases ('zincins'), catalytic domain"/>
    <property type="match status" value="1"/>
</dbReference>
<dbReference type="GO" id="GO:0006508">
    <property type="term" value="P:proteolysis"/>
    <property type="evidence" value="ECO:0007669"/>
    <property type="project" value="UniProtKB-KW"/>
</dbReference>
<dbReference type="STRING" id="93625.A0A409XNJ5"/>
<feature type="domain" description="Peptidase M43 pregnancy-associated plasma-A" evidence="9">
    <location>
        <begin position="27"/>
        <end position="88"/>
    </location>
</feature>
<dbReference type="OrthoDB" id="536211at2759"/>
<evidence type="ECO:0000256" key="6">
    <source>
        <dbReference type="ARBA" id="ARBA00022833"/>
    </source>
</evidence>
<dbReference type="InParanoid" id="A0A409XNJ5"/>
<dbReference type="Pfam" id="PF05572">
    <property type="entry name" value="Peptidase_M43"/>
    <property type="match status" value="2"/>
</dbReference>
<dbReference type="Gene3D" id="3.40.390.10">
    <property type="entry name" value="Collagenase (Catalytic Domain)"/>
    <property type="match status" value="2"/>
</dbReference>
<feature type="non-terminal residue" evidence="10">
    <location>
        <position position="1"/>
    </location>
</feature>
<comment type="similarity">
    <text evidence="1">Belongs to the peptidase M43B family.</text>
</comment>
<keyword evidence="5" id="KW-0378">Hydrolase</keyword>
<keyword evidence="11" id="KW-1185">Reference proteome</keyword>
<organism evidence="10 11">
    <name type="scientific">Psilocybe cyanescens</name>
    <dbReference type="NCBI Taxonomy" id="93625"/>
    <lineage>
        <taxon>Eukaryota</taxon>
        <taxon>Fungi</taxon>
        <taxon>Dikarya</taxon>
        <taxon>Basidiomycota</taxon>
        <taxon>Agaricomycotina</taxon>
        <taxon>Agaricomycetes</taxon>
        <taxon>Agaricomycetidae</taxon>
        <taxon>Agaricales</taxon>
        <taxon>Agaricineae</taxon>
        <taxon>Strophariaceae</taxon>
        <taxon>Psilocybe</taxon>
    </lineage>
</organism>
<dbReference type="PANTHER" id="PTHR47466">
    <property type="match status" value="1"/>
</dbReference>
<evidence type="ECO:0000256" key="3">
    <source>
        <dbReference type="ARBA" id="ARBA00022723"/>
    </source>
</evidence>
<evidence type="ECO:0000256" key="7">
    <source>
        <dbReference type="ARBA" id="ARBA00023049"/>
    </source>
</evidence>
<keyword evidence="7" id="KW-0482">Metalloprotease</keyword>
<proteinExistence type="inferred from homology"/>
<gene>
    <name evidence="10" type="ORF">CVT25_008713</name>
</gene>
<evidence type="ECO:0000256" key="4">
    <source>
        <dbReference type="ARBA" id="ARBA00022729"/>
    </source>
</evidence>
<keyword evidence="2" id="KW-0645">Protease</keyword>
<keyword evidence="3" id="KW-0479">Metal-binding</keyword>
<evidence type="ECO:0000256" key="8">
    <source>
        <dbReference type="ARBA" id="ARBA00023157"/>
    </source>
</evidence>
<evidence type="ECO:0000256" key="2">
    <source>
        <dbReference type="ARBA" id="ARBA00022670"/>
    </source>
</evidence>
<sequence>GVVIILSPLPGGTASPHNLGQPVTGLACVTPSNDEVSDTPAEYSAAFGCPTRDTCSSAGVDPIHNFMDYTDDSCMTEFTAGQVTRLRLQIATSSSRETNFTMHFRNTAFALFLAASTVLGRKCGTTITDAQVKISEAHFKANQVTVKAKVALAPIDVYFHAISSGSTLSTGYVPESQIRAQVDVLNEDFASTGRTFVLQNITRTVNANWFNSAGPSNSYQTAMKNALRQGDKSTLNIYSVGFQSSSTSGLLGYATFPSSYNSAPKDDGVGQSIRNCLLLELTRLISDTLVLLFSSLPGGTTTNYNLGQTGTHEVGHWVGLYHTFQGGCSGSGDSVSDTPAEASAASGCPIGRDTCSSAGVDPIHNFMDYSYDSCMTEFTSGQTTRMNSQLATYRGI</sequence>
<evidence type="ECO:0000313" key="10">
    <source>
        <dbReference type="EMBL" id="PPQ92363.1"/>
    </source>
</evidence>
<dbReference type="PANTHER" id="PTHR47466:SF1">
    <property type="entry name" value="METALLOPROTEASE MEP1 (AFU_ORTHOLOGUE AFUA_1G07730)-RELATED"/>
    <property type="match status" value="1"/>
</dbReference>
<name>A0A409XNJ5_PSICY</name>
<keyword evidence="4" id="KW-0732">Signal</keyword>
<protein>
    <recommendedName>
        <fullName evidence="9">Peptidase M43 pregnancy-associated plasma-A domain-containing protein</fullName>
    </recommendedName>
</protein>
<feature type="domain" description="Peptidase M43 pregnancy-associated plasma-A" evidence="9">
    <location>
        <begin position="301"/>
        <end position="390"/>
    </location>
</feature>
<dbReference type="AlphaFoldDB" id="A0A409XNJ5"/>
<dbReference type="Proteomes" id="UP000283269">
    <property type="component" value="Unassembled WGS sequence"/>
</dbReference>
<reference evidence="10 11" key="1">
    <citation type="journal article" date="2018" name="Evol. Lett.">
        <title>Horizontal gene cluster transfer increased hallucinogenic mushroom diversity.</title>
        <authorList>
            <person name="Reynolds H.T."/>
            <person name="Vijayakumar V."/>
            <person name="Gluck-Thaler E."/>
            <person name="Korotkin H.B."/>
            <person name="Matheny P.B."/>
            <person name="Slot J.C."/>
        </authorList>
    </citation>
    <scope>NUCLEOTIDE SEQUENCE [LARGE SCALE GENOMIC DNA]</scope>
    <source>
        <strain evidence="10 11">2631</strain>
    </source>
</reference>
<comment type="caution">
    <text evidence="10">The sequence shown here is derived from an EMBL/GenBank/DDBJ whole genome shotgun (WGS) entry which is preliminary data.</text>
</comment>
<evidence type="ECO:0000259" key="9">
    <source>
        <dbReference type="Pfam" id="PF05572"/>
    </source>
</evidence>
<dbReference type="InterPro" id="IPR008754">
    <property type="entry name" value="Peptidase_M43"/>
</dbReference>
<dbReference type="InterPro" id="IPR024079">
    <property type="entry name" value="MetalloPept_cat_dom_sf"/>
</dbReference>
<accession>A0A409XNJ5</accession>
<evidence type="ECO:0000313" key="11">
    <source>
        <dbReference type="Proteomes" id="UP000283269"/>
    </source>
</evidence>
<evidence type="ECO:0000256" key="1">
    <source>
        <dbReference type="ARBA" id="ARBA00008721"/>
    </source>
</evidence>